<gene>
    <name evidence="2" type="ORF">UFOVP601_6</name>
</gene>
<organism evidence="2">
    <name type="scientific">uncultured Caudovirales phage</name>
    <dbReference type="NCBI Taxonomy" id="2100421"/>
    <lineage>
        <taxon>Viruses</taxon>
        <taxon>Duplodnaviria</taxon>
        <taxon>Heunggongvirae</taxon>
        <taxon>Uroviricota</taxon>
        <taxon>Caudoviricetes</taxon>
        <taxon>Peduoviridae</taxon>
        <taxon>Maltschvirus</taxon>
        <taxon>Maltschvirus maltsch</taxon>
    </lineage>
</organism>
<name>A0A6J5MVG3_9CAUD</name>
<reference evidence="2" key="1">
    <citation type="submission" date="2020-04" db="EMBL/GenBank/DDBJ databases">
        <authorList>
            <person name="Chiriac C."/>
            <person name="Salcher M."/>
            <person name="Ghai R."/>
            <person name="Kavagutti S V."/>
        </authorList>
    </citation>
    <scope>NUCLEOTIDE SEQUENCE</scope>
</reference>
<proteinExistence type="predicted"/>
<evidence type="ECO:0000256" key="1">
    <source>
        <dbReference type="SAM" id="MobiDB-lite"/>
    </source>
</evidence>
<protein>
    <submittedName>
        <fullName evidence="2">Uncharacterized protein</fullName>
    </submittedName>
</protein>
<accession>A0A6J5MVG3</accession>
<sequence length="576" mass="60169">MDPRQELAELRRLEELERKASGMASAAPAETYNPAEGMNALERGLVGAGGATRKAYLGVRSLVPGLDLTDAEREELATFNKYKDNLGTAGTVGGVAADVAMMAVPGGAAMRGVQGVSNAARAVPVLGKALAATRGGFGAGVASSAALSAAVDPEDRAGAAMGGAFGGAAGDVAGRVLTKTLGGVVSKGVTPDARALMDQGVDVPMWKASENKVLRNVAERARVLPFAGDMIKGQERAAIESWNKKLLQEASPPIPVKNEASGVIRWERKPTTKTGTEGLRELDQQFDEAYGALYANRGIPVDQQFQNELAQTLADTQKYLPGVAQEVGGIARRVNDTLAGLTESTTTRSGGQAVGGGKVSSRVKTPVTSETELGREVTPYGNVKKALSELDDSITAAWRKGDAEKAQALSSMRESIHNLRNRGLPPEVASEAKAINSAYARYKDLQRSSAMLGAQKAGGVVTPAQQLNAIKARDRTPDKSNFALGQARGQQDALLAQRVLGNELPDVGPGTAEKLLPFIGFGAPMMGMDLGATALLGTQTGQNLLMGKYPIQGAVRKYGNEYLIPALRAYGTAMGN</sequence>
<dbReference type="EMBL" id="LR796569">
    <property type="protein sequence ID" value="CAB4151215.1"/>
    <property type="molecule type" value="Genomic_DNA"/>
</dbReference>
<evidence type="ECO:0000313" key="2">
    <source>
        <dbReference type="EMBL" id="CAB4151215.1"/>
    </source>
</evidence>
<feature type="region of interest" description="Disordered" evidence="1">
    <location>
        <begin position="343"/>
        <end position="370"/>
    </location>
</feature>